<evidence type="ECO:0000313" key="2">
    <source>
        <dbReference type="Proteomes" id="UP000225135"/>
    </source>
</evidence>
<organism evidence="1 2">
    <name type="scientific">Bacillus cereus</name>
    <dbReference type="NCBI Taxonomy" id="1396"/>
    <lineage>
        <taxon>Bacteria</taxon>
        <taxon>Bacillati</taxon>
        <taxon>Bacillota</taxon>
        <taxon>Bacilli</taxon>
        <taxon>Bacillales</taxon>
        <taxon>Bacillaceae</taxon>
        <taxon>Bacillus</taxon>
        <taxon>Bacillus cereus group</taxon>
    </lineage>
</organism>
<dbReference type="EMBL" id="NUUR01000009">
    <property type="protein sequence ID" value="PHG83946.1"/>
    <property type="molecule type" value="Genomic_DNA"/>
</dbReference>
<accession>A0A9X7EA19</accession>
<dbReference type="RefSeq" id="WP_098773514.1">
    <property type="nucleotide sequence ID" value="NZ_NUQH01000032.1"/>
</dbReference>
<protein>
    <submittedName>
        <fullName evidence="1">Uncharacterized protein</fullName>
    </submittedName>
</protein>
<dbReference type="Proteomes" id="UP000225135">
    <property type="component" value="Unassembled WGS sequence"/>
</dbReference>
<dbReference type="AlphaFoldDB" id="A0A9X7EA19"/>
<proteinExistence type="predicted"/>
<reference evidence="1 2" key="1">
    <citation type="submission" date="2017-09" db="EMBL/GenBank/DDBJ databases">
        <title>Large-scale bioinformatics analysis of Bacillus genomes uncovers conserved roles of natural products in bacterial physiology.</title>
        <authorList>
            <consortium name="Agbiome Team Llc"/>
            <person name="Bleich R.M."/>
            <person name="Grubbs K.J."/>
            <person name="Santa Maria K.C."/>
            <person name="Allen S.E."/>
            <person name="Farag S."/>
            <person name="Shank E.A."/>
            <person name="Bowers A."/>
        </authorList>
    </citation>
    <scope>NUCLEOTIDE SEQUENCE [LARGE SCALE GENOMIC DNA]</scope>
    <source>
        <strain evidence="1 2">AFS029792</strain>
    </source>
</reference>
<name>A0A9X7EA19_BACCE</name>
<sequence length="295" mass="34596">MRERNKEDERNMIKERLQEEVRKGTQDKTQIIKSIQDIQQSAMEVIRAIQQPIIDIQDSFVENMYVFSEVNHHITGLMDIIDWDSISDAAAERIKEIDMLLKEHEKNFWCLDFEIFDAVEEGEMTQEHISEYVSKNLGSYVEEIVKDPMYELHVTLIQETYEAFKAGYYKLCAMPLFAAFEHVLATWGDGNINVDMVSVRQKPIIFRLTKAINPEKYSEVEEEQFTKVFSLSVIRMLHKIFVGVPNELCQELNRNSIAHGFHDYDAITKADILKLFQLLKSTLVIRYFDTRLVRN</sequence>
<evidence type="ECO:0000313" key="1">
    <source>
        <dbReference type="EMBL" id="PHG83946.1"/>
    </source>
</evidence>
<comment type="caution">
    <text evidence="1">The sequence shown here is derived from an EMBL/GenBank/DDBJ whole genome shotgun (WGS) entry which is preliminary data.</text>
</comment>
<gene>
    <name evidence="1" type="ORF">COI69_03985</name>
</gene>